<organism evidence="1 2">
    <name type="scientific">Lachnoanaerobaculum saburreum DSM 3986</name>
    <dbReference type="NCBI Taxonomy" id="887325"/>
    <lineage>
        <taxon>Bacteria</taxon>
        <taxon>Bacillati</taxon>
        <taxon>Bacillota</taxon>
        <taxon>Clostridia</taxon>
        <taxon>Lachnospirales</taxon>
        <taxon>Lachnospiraceae</taxon>
        <taxon>Lachnoanaerobaculum</taxon>
    </lineage>
</organism>
<evidence type="ECO:0000313" key="1">
    <source>
        <dbReference type="EMBL" id="EFU76068.1"/>
    </source>
</evidence>
<dbReference type="Pfam" id="PF11369">
    <property type="entry name" value="DUF3160"/>
    <property type="match status" value="1"/>
</dbReference>
<dbReference type="RefSeq" id="WP_008751799.1">
    <property type="nucleotide sequence ID" value="NZ_GL622296.1"/>
</dbReference>
<name>E6LQ00_9FIRM</name>
<comment type="caution">
    <text evidence="1">The sequence shown here is derived from an EMBL/GenBank/DDBJ whole genome shotgun (WGS) entry which is preliminary data.</text>
</comment>
<sequence length="732" mass="83444">MKKEVLSMVIAMGLIVTSCGYTIKVKINNSDDKVKVATGNKDDTDDKKSDKALAKSLGYELPKLEFYSGNGEYTPLEVRANVPDIKVESNLSNIENIDKFGNLNATQRAMIEKNGFVVNPTDSGQLFYIYESNTYNKIPSFISTDSVLQLYHIFYDYTLRETEEEKLYAELKQLNTNMVNILSQKYNEADKADEKAIVGRTLAYFALCEKLLKQDRSDLPEEIESIVEKEYSNIKSETENHSDIAGTDVDYSLFKVRGHYTRTDTLKEYFEAMSVYGVVPFVLYDSYGKRDEEGAYMSIISTKALQELPKEKGTDLWEDIYAITEFFVGSTNDINPLEFGEIIKQAYGKMPEVSDIAAGMDKLYDELNKVKVARIKNPSIGLCFRFMGQRYIPDSEILSRLSNEKRPFPSGLDVMAVLGSERADEILDLMYHPSKEWSGYKEEYNKIKSEFDARTIKDKTGNIYNTWLFTLESLNQRFSDGYPNFMRSSAWEDKSLSTALGSWAELRHDTILYGAQSGVECGGEEEEPPEIMGYVEPNPEFYNRLIWLTNQTMDGLSQRNGISESMKYKCQNILDLLEFLKKCSIKELNGEKLTFEEYDTLMTYGGTLEYLSSSIAEVQDWYQIKSEAGKHMAQIADIHSAMSDREAGYLEVGVGNAAEMYVAVPIEGKLYLTRGAVFDYFEFVNDERLTDEEWQSNINNNLPKRPPFVSDYMQEEKGEELITPDNPYSSGC</sequence>
<dbReference type="PROSITE" id="PS51257">
    <property type="entry name" value="PROKAR_LIPOPROTEIN"/>
    <property type="match status" value="1"/>
</dbReference>
<dbReference type="HOGENOM" id="CLU_015670_1_0_9"/>
<dbReference type="EMBL" id="AEPW01000079">
    <property type="protein sequence ID" value="EFU76068.1"/>
    <property type="molecule type" value="Genomic_DNA"/>
</dbReference>
<accession>E6LQ00</accession>
<dbReference type="SMART" id="SM01325">
    <property type="entry name" value="DUF3160"/>
    <property type="match status" value="1"/>
</dbReference>
<dbReference type="Proteomes" id="UP000003434">
    <property type="component" value="Unassembled WGS sequence"/>
</dbReference>
<reference evidence="1 2" key="1">
    <citation type="submission" date="2010-12" db="EMBL/GenBank/DDBJ databases">
        <authorList>
            <person name="Muzny D."/>
            <person name="Qin X."/>
            <person name="Deng J."/>
            <person name="Jiang H."/>
            <person name="Liu Y."/>
            <person name="Qu J."/>
            <person name="Song X.-Z."/>
            <person name="Zhang L."/>
            <person name="Thornton R."/>
            <person name="Coyle M."/>
            <person name="Francisco L."/>
            <person name="Jackson L."/>
            <person name="Javaid M."/>
            <person name="Korchina V."/>
            <person name="Kovar C."/>
            <person name="Mata R."/>
            <person name="Mathew T."/>
            <person name="Ngo R."/>
            <person name="Nguyen L."/>
            <person name="Nguyen N."/>
            <person name="Okwuonu G."/>
            <person name="Ongeri F."/>
            <person name="Pham C."/>
            <person name="Simmons D."/>
            <person name="Wilczek-Boney K."/>
            <person name="Hale W."/>
            <person name="Jakkamsetti A."/>
            <person name="Pham P."/>
            <person name="Ruth R."/>
            <person name="San Lucas F."/>
            <person name="Warren J."/>
            <person name="Zhang J."/>
            <person name="Zhao Z."/>
            <person name="Zhou C."/>
            <person name="Zhu D."/>
            <person name="Lee S."/>
            <person name="Bess C."/>
            <person name="Blankenburg K."/>
            <person name="Forbes L."/>
            <person name="Fu Q."/>
            <person name="Gubbala S."/>
            <person name="Hirani K."/>
            <person name="Jayaseelan J.C."/>
            <person name="Lara F."/>
            <person name="Munidasa M."/>
            <person name="Palculict T."/>
            <person name="Patil S."/>
            <person name="Pu L.-L."/>
            <person name="Saada N."/>
            <person name="Tang L."/>
            <person name="Weissenberger G."/>
            <person name="Zhu Y."/>
            <person name="Hemphill L."/>
            <person name="Shang Y."/>
            <person name="Youmans B."/>
            <person name="Ayvaz T."/>
            <person name="Ross M."/>
            <person name="Santibanez J."/>
            <person name="Aqrawi P."/>
            <person name="Gross S."/>
            <person name="Joshi V."/>
            <person name="Fowler G."/>
            <person name="Nazareth L."/>
            <person name="Reid J."/>
            <person name="Worley K."/>
            <person name="Petrosino J."/>
            <person name="Highlander S."/>
            <person name="Gibbs R."/>
        </authorList>
    </citation>
    <scope>NUCLEOTIDE SEQUENCE [LARGE SCALE GENOMIC DNA]</scope>
    <source>
        <strain evidence="1 2">DSM 3986</strain>
    </source>
</reference>
<proteinExistence type="predicted"/>
<evidence type="ECO:0008006" key="3">
    <source>
        <dbReference type="Google" id="ProtNLM"/>
    </source>
</evidence>
<protein>
    <recommendedName>
        <fullName evidence="3">DUF3160 domain-containing protein</fullName>
    </recommendedName>
</protein>
<dbReference type="InterPro" id="IPR022601">
    <property type="entry name" value="DUF3160"/>
</dbReference>
<evidence type="ECO:0000313" key="2">
    <source>
        <dbReference type="Proteomes" id="UP000003434"/>
    </source>
</evidence>
<dbReference type="eggNOG" id="COG4640">
    <property type="taxonomic scope" value="Bacteria"/>
</dbReference>
<dbReference type="AlphaFoldDB" id="E6LQ00"/>
<gene>
    <name evidence="1" type="ORF">HMPREF0381_2035</name>
</gene>